<dbReference type="Pfam" id="PF04492">
    <property type="entry name" value="Phage_rep_O"/>
    <property type="match status" value="1"/>
</dbReference>
<sequence length="293" mass="34267">MANPQLDNGFTRIANEILENIYSRKFTANQLIVILVIWRYTYGFQRKEHVFSLSFLAEVTGIDRKAVKRALDSLIEANVIIVVKEADFNNARCLAFNKNYDEWKIDHRGIKNTTVSKNDHTEEMTTVGKDDHTTVGDFDHTTVGKNDHHIKKIYKEKNKENIKEEDRIDHFQLIANKFIQRRAHGFDLSPEDELAIHRLLDDNIPIDTILKYIDEVFDEYEPKHRLDYIKSFKYVEKVILDRYFGQKGEEKNNGGTVHKHRRGVSRSAKEGSKSYEQILREAEAARRAWGWKG</sequence>
<evidence type="ECO:0000313" key="4">
    <source>
        <dbReference type="Proteomes" id="UP001297580"/>
    </source>
</evidence>
<evidence type="ECO:0000259" key="2">
    <source>
        <dbReference type="Pfam" id="PF04492"/>
    </source>
</evidence>
<dbReference type="NCBIfam" id="TIGR01610">
    <property type="entry name" value="phage_O_Nterm"/>
    <property type="match status" value="1"/>
</dbReference>
<organism evidence="3 4">
    <name type="scientific">Geobacillus thermodenitrificans</name>
    <dbReference type="NCBI Taxonomy" id="33940"/>
    <lineage>
        <taxon>Bacteria</taxon>
        <taxon>Bacillati</taxon>
        <taxon>Bacillota</taxon>
        <taxon>Bacilli</taxon>
        <taxon>Bacillales</taxon>
        <taxon>Anoxybacillaceae</taxon>
        <taxon>Geobacillus</taxon>
    </lineage>
</organism>
<dbReference type="InterPro" id="IPR036388">
    <property type="entry name" value="WH-like_DNA-bd_sf"/>
</dbReference>
<dbReference type="InterPro" id="IPR006497">
    <property type="entry name" value="Phage_lambda_VrpO_N"/>
</dbReference>
<evidence type="ECO:0000256" key="1">
    <source>
        <dbReference type="SAM" id="MobiDB-lite"/>
    </source>
</evidence>
<dbReference type="Gene3D" id="1.10.10.10">
    <property type="entry name" value="Winged helix-like DNA-binding domain superfamily/Winged helix DNA-binding domain"/>
    <property type="match status" value="1"/>
</dbReference>
<keyword evidence="4" id="KW-1185">Reference proteome</keyword>
<proteinExistence type="predicted"/>
<feature type="region of interest" description="Disordered" evidence="1">
    <location>
        <begin position="250"/>
        <end position="273"/>
    </location>
</feature>
<dbReference type="Proteomes" id="UP001297580">
    <property type="component" value="Chromosome"/>
</dbReference>
<gene>
    <name evidence="3" type="ORF">HSX42_13795</name>
</gene>
<dbReference type="EMBL" id="CP133461">
    <property type="protein sequence ID" value="WMV75330.1"/>
    <property type="molecule type" value="Genomic_DNA"/>
</dbReference>
<dbReference type="RefSeq" id="WP_236934101.1">
    <property type="nucleotide sequence ID" value="NZ_CP133461.1"/>
</dbReference>
<feature type="domain" description="Bacteriophage lambda Replication protein O N-terminal" evidence="2">
    <location>
        <begin position="5"/>
        <end position="103"/>
    </location>
</feature>
<name>A0ABY9QA41_GEOTD</name>
<accession>A0ABY9QA41</accession>
<reference evidence="3 4" key="1">
    <citation type="submission" date="2023-08" db="EMBL/GenBank/DDBJ databases">
        <title>Complete genome sequence of Geobacillus thermodenitrificans K1041, a genetically tractable strain representative of the genus Geobacillus.</title>
        <authorList>
            <person name="Kani S."/>
            <person name="Suzuki H."/>
        </authorList>
    </citation>
    <scope>NUCLEOTIDE SEQUENCE [LARGE SCALE GENOMIC DNA]</scope>
    <source>
        <strain evidence="3 4">K1041</strain>
    </source>
</reference>
<protein>
    <submittedName>
        <fullName evidence="3">Replication protein</fullName>
    </submittedName>
</protein>
<evidence type="ECO:0000313" key="3">
    <source>
        <dbReference type="EMBL" id="WMV75330.1"/>
    </source>
</evidence>